<dbReference type="Pfam" id="PF05860">
    <property type="entry name" value="TPS"/>
    <property type="match status" value="1"/>
</dbReference>
<dbReference type="RefSeq" id="WP_376697951.1">
    <property type="nucleotide sequence ID" value="NZ_QTOI01000001.1"/>
</dbReference>
<comment type="caution">
    <text evidence="3">The sequence shown here is derived from an EMBL/GenBank/DDBJ whole genome shotgun (WGS) entry which is preliminary data.</text>
</comment>
<sequence>VAETNPPVNPEPPVAETNPPVNPEPPVAETNPPVNPEPPVAETNPPVNPEPPVAETKPQLVVDPNAAARPVVTSAANGTPIVDIAEANSAGISHNRFLDYNVGAAGLVLNNSVAGAHTQLAGDIGGNALLNGRSASIILNQVTGGNASVLAGTTEVAGQSARVIVANPNGISVNGGSFVNANRVSLVAGATEFDGQGNIARFRTDDGRISIEGAGLDAHGMDQLDLVSRGLKVDGAVHGNKLVAVAQQGTAAIEGANPQIVSGPANGVTPDVAIDVSESGSLHADAVTLVGTSAKTGVRIAGTVDASAGSLSLASSGTARIERSGRVQAGTLAIQGGLDNDGAVSSNTVDVAGNLGNGGSIRGGDVRLSGDVDNRGEIGGERSLKVMGSLNNDGTVRGGDVKVAGNVVNQGSVTSGGALDLMGHLTNNGGASMVDGRDVQVMGNVANQGTVNGDGSLKFVGSLTNNGTVRGGDVQVTGNTTNNGELRGERTVFTTGNVTNHGMLHGGNSVFVMGRLYNGLFGVTSSYGNVSSMVRMSGPGQVVSNMARR</sequence>
<evidence type="ECO:0000259" key="2">
    <source>
        <dbReference type="SMART" id="SM00912"/>
    </source>
</evidence>
<evidence type="ECO:0000256" key="1">
    <source>
        <dbReference type="SAM" id="MobiDB-lite"/>
    </source>
</evidence>
<feature type="region of interest" description="Disordered" evidence="1">
    <location>
        <begin position="1"/>
        <end position="56"/>
    </location>
</feature>
<evidence type="ECO:0000313" key="3">
    <source>
        <dbReference type="EMBL" id="RQY99604.1"/>
    </source>
</evidence>
<dbReference type="SMART" id="SM00912">
    <property type="entry name" value="Haemagg_act"/>
    <property type="match status" value="1"/>
</dbReference>
<dbReference type="InterPro" id="IPR012334">
    <property type="entry name" value="Pectin_lyas_fold"/>
</dbReference>
<dbReference type="Proteomes" id="UP000281098">
    <property type="component" value="Unassembled WGS sequence"/>
</dbReference>
<dbReference type="Gene3D" id="2.160.20.10">
    <property type="entry name" value="Single-stranded right-handed beta-helix, Pectin lyase-like"/>
    <property type="match status" value="1"/>
</dbReference>
<feature type="domain" description="Filamentous haemagglutinin FhaB/tRNA nuclease CdiA-like TPS" evidence="2">
    <location>
        <begin position="76"/>
        <end position="196"/>
    </location>
</feature>
<protein>
    <submittedName>
        <fullName evidence="3">Filamentous hemagglutinin N-terminal domain-containing protein</fullName>
    </submittedName>
</protein>
<dbReference type="SUPFAM" id="SSF51126">
    <property type="entry name" value="Pectin lyase-like"/>
    <property type="match status" value="1"/>
</dbReference>
<evidence type="ECO:0000313" key="4">
    <source>
        <dbReference type="Proteomes" id="UP000281098"/>
    </source>
</evidence>
<accession>A0ABX9YYA1</accession>
<organism evidence="3 4">
    <name type="scientific">Burkholderia stagnalis</name>
    <dbReference type="NCBI Taxonomy" id="1503054"/>
    <lineage>
        <taxon>Bacteria</taxon>
        <taxon>Pseudomonadati</taxon>
        <taxon>Pseudomonadota</taxon>
        <taxon>Betaproteobacteria</taxon>
        <taxon>Burkholderiales</taxon>
        <taxon>Burkholderiaceae</taxon>
        <taxon>Burkholderia</taxon>
        <taxon>Burkholderia cepacia complex</taxon>
    </lineage>
</organism>
<dbReference type="InterPro" id="IPR008638">
    <property type="entry name" value="FhaB/CdiA-like_TPS"/>
</dbReference>
<feature type="non-terminal residue" evidence="3">
    <location>
        <position position="1"/>
    </location>
</feature>
<dbReference type="NCBIfam" id="TIGR01901">
    <property type="entry name" value="adhes_NPXG"/>
    <property type="match status" value="1"/>
</dbReference>
<name>A0ABX9YYA1_9BURK</name>
<proteinExistence type="predicted"/>
<dbReference type="InterPro" id="IPR011050">
    <property type="entry name" value="Pectin_lyase_fold/virulence"/>
</dbReference>
<reference evidence="3 4" key="1">
    <citation type="submission" date="2018-08" db="EMBL/GenBank/DDBJ databases">
        <title>Comparative analysis of Burkholderia isolates from Puerto Rico.</title>
        <authorList>
            <person name="Hall C."/>
            <person name="Sahl J."/>
            <person name="Wagner D."/>
        </authorList>
    </citation>
    <scope>NUCLEOTIDE SEQUENCE [LARGE SCALE GENOMIC DNA]</scope>
    <source>
        <strain evidence="3 4">Bp8966</strain>
    </source>
</reference>
<keyword evidence="4" id="KW-1185">Reference proteome</keyword>
<dbReference type="EMBL" id="QTPM01000001">
    <property type="protein sequence ID" value="RQY99604.1"/>
    <property type="molecule type" value="Genomic_DNA"/>
</dbReference>
<gene>
    <name evidence="3" type="ORF">DF017_00005</name>
</gene>